<reference evidence="2 3" key="1">
    <citation type="submission" date="2021-01" db="EMBL/GenBank/DDBJ databases">
        <title>Genomic Encyclopedia of Type Strains, Phase IV (KMG-IV): sequencing the most valuable type-strain genomes for metagenomic binning, comparative biology and taxonomic classification.</title>
        <authorList>
            <person name="Goeker M."/>
        </authorList>
    </citation>
    <scope>NUCLEOTIDE SEQUENCE [LARGE SCALE GENOMIC DNA]</scope>
    <source>
        <strain evidence="2 3">DSM 105453</strain>
    </source>
</reference>
<feature type="chain" id="PRO_5046975702" description="Beta-glucanase/beta-glucan synthetase" evidence="1">
    <location>
        <begin position="23"/>
        <end position="357"/>
    </location>
</feature>
<dbReference type="EMBL" id="JAFBFH010000001">
    <property type="protein sequence ID" value="MBM7713269.1"/>
    <property type="molecule type" value="Genomic_DNA"/>
</dbReference>
<protein>
    <recommendedName>
        <fullName evidence="4">Beta-glucanase/beta-glucan synthetase</fullName>
    </recommendedName>
</protein>
<feature type="signal peptide" evidence="1">
    <location>
        <begin position="1"/>
        <end position="22"/>
    </location>
</feature>
<dbReference type="PROSITE" id="PS51257">
    <property type="entry name" value="PROKAR_LIPOPROTEIN"/>
    <property type="match status" value="1"/>
</dbReference>
<evidence type="ECO:0000256" key="1">
    <source>
        <dbReference type="SAM" id="SignalP"/>
    </source>
</evidence>
<keyword evidence="1" id="KW-0732">Signal</keyword>
<dbReference type="RefSeq" id="WP_205177984.1">
    <property type="nucleotide sequence ID" value="NZ_JAFBFH010000001.1"/>
</dbReference>
<keyword evidence="3" id="KW-1185">Reference proteome</keyword>
<name>A0ABS2R299_9BACI</name>
<evidence type="ECO:0000313" key="2">
    <source>
        <dbReference type="EMBL" id="MBM7713269.1"/>
    </source>
</evidence>
<evidence type="ECO:0000313" key="3">
    <source>
        <dbReference type="Proteomes" id="UP000823485"/>
    </source>
</evidence>
<comment type="caution">
    <text evidence="2">The sequence shown here is derived from an EMBL/GenBank/DDBJ whole genome shotgun (WGS) entry which is preliminary data.</text>
</comment>
<sequence>MGKCGFSRYALALLLLALMVLAAGCSNQNSDKNNEGTIHHETDNPFEVNDEETGIMGSMVHGFDNPEVDENEEMLPIPYHGGELKIDYSVAASGKAKNVGFLIFVDGIPQPYKFNTTEAPYEYMHILDLEEDDKETPFTFVFTPITGKQGDTLDVNITSVYNPAFMPDMKETSSYGGYHSTLQSLGSLVFEKDADVLEASSIPKKDYLRNVRLSTEPVTKELLEKHEKHSAMKIDLETLEKLVINEVNFDGDRAMNVDNLQVNDNGTLHVTFKLFGHPGIHYQNTFYINHQALATVDGDTSFETTLAKGEVSVIDVEIDLERLEDFNTFYVVSVPTNTADFPDNAFLLKSESVLLYK</sequence>
<dbReference type="Proteomes" id="UP000823485">
    <property type="component" value="Unassembled WGS sequence"/>
</dbReference>
<evidence type="ECO:0008006" key="4">
    <source>
        <dbReference type="Google" id="ProtNLM"/>
    </source>
</evidence>
<proteinExistence type="predicted"/>
<gene>
    <name evidence="2" type="ORF">JOC94_000235</name>
</gene>
<accession>A0ABS2R299</accession>
<organism evidence="2 3">
    <name type="scientific">Siminovitchia thermophila</name>
    <dbReference type="NCBI Taxonomy" id="1245522"/>
    <lineage>
        <taxon>Bacteria</taxon>
        <taxon>Bacillati</taxon>
        <taxon>Bacillota</taxon>
        <taxon>Bacilli</taxon>
        <taxon>Bacillales</taxon>
        <taxon>Bacillaceae</taxon>
        <taxon>Siminovitchia</taxon>
    </lineage>
</organism>